<dbReference type="InterPro" id="IPR050680">
    <property type="entry name" value="YpeA/RimI_acetyltransf"/>
</dbReference>
<dbReference type="EMBL" id="JAMTCG010000003">
    <property type="protein sequence ID" value="MCP2160410.1"/>
    <property type="molecule type" value="Genomic_DNA"/>
</dbReference>
<dbReference type="PROSITE" id="PS51186">
    <property type="entry name" value="GNAT"/>
    <property type="match status" value="1"/>
</dbReference>
<comment type="caution">
    <text evidence="6">The sequence shown here is derived from an EMBL/GenBank/DDBJ whole genome shotgun (WGS) entry which is preliminary data.</text>
</comment>
<dbReference type="PANTHER" id="PTHR43420">
    <property type="entry name" value="ACETYLTRANSFERASE"/>
    <property type="match status" value="1"/>
</dbReference>
<evidence type="ECO:0000256" key="1">
    <source>
        <dbReference type="ARBA" id="ARBA00005395"/>
    </source>
</evidence>
<evidence type="ECO:0000256" key="4">
    <source>
        <dbReference type="ARBA" id="ARBA00023315"/>
    </source>
</evidence>
<dbReference type="InterPro" id="IPR006464">
    <property type="entry name" value="AcTrfase_RimI/Ard1"/>
</dbReference>
<proteinExistence type="inferred from homology"/>
<dbReference type="PANTHER" id="PTHR43420:SF44">
    <property type="entry name" value="ACETYLTRANSFERASE YPEA"/>
    <property type="match status" value="1"/>
</dbReference>
<keyword evidence="3" id="KW-0808">Transferase</keyword>
<dbReference type="InterPro" id="IPR000182">
    <property type="entry name" value="GNAT_dom"/>
</dbReference>
<dbReference type="CDD" id="cd04301">
    <property type="entry name" value="NAT_SF"/>
    <property type="match status" value="1"/>
</dbReference>
<protein>
    <submittedName>
        <fullName evidence="6">Ribosomal-protein-alanine N-acetyltransferase</fullName>
    </submittedName>
</protein>
<evidence type="ECO:0000313" key="7">
    <source>
        <dbReference type="Proteomes" id="UP001205740"/>
    </source>
</evidence>
<evidence type="ECO:0000259" key="5">
    <source>
        <dbReference type="PROSITE" id="PS51186"/>
    </source>
</evidence>
<gene>
    <name evidence="6" type="ORF">LX12_001597</name>
</gene>
<keyword evidence="4" id="KW-0012">Acyltransferase</keyword>
<dbReference type="NCBIfam" id="TIGR01575">
    <property type="entry name" value="rimI"/>
    <property type="match status" value="1"/>
</dbReference>
<dbReference type="SUPFAM" id="SSF55729">
    <property type="entry name" value="Acyl-CoA N-acyltransferases (Nat)"/>
    <property type="match status" value="1"/>
</dbReference>
<dbReference type="InterPro" id="IPR016181">
    <property type="entry name" value="Acyl_CoA_acyltransferase"/>
</dbReference>
<evidence type="ECO:0000256" key="2">
    <source>
        <dbReference type="ARBA" id="ARBA00022490"/>
    </source>
</evidence>
<keyword evidence="7" id="KW-1185">Reference proteome</keyword>
<evidence type="ECO:0000313" key="6">
    <source>
        <dbReference type="EMBL" id="MCP2160410.1"/>
    </source>
</evidence>
<evidence type="ECO:0000256" key="3">
    <source>
        <dbReference type="ARBA" id="ARBA00022679"/>
    </source>
</evidence>
<dbReference type="RefSeq" id="WP_308213984.1">
    <property type="nucleotide sequence ID" value="NZ_BAAAOE010000003.1"/>
</dbReference>
<accession>A0ABT1GZI2</accession>
<dbReference type="Proteomes" id="UP001205740">
    <property type="component" value="Unassembled WGS sequence"/>
</dbReference>
<sequence length="159" mass="17328">MTTIEPLTVDDAPRCAEMERAIFVDESPWPVEAFVAEIGAPTNRYLGVRDDGVLVAYAGISVLGRVGGYECEIHTIAVDPSQRGSGIGRALLRALLDVADDKHAETFLEVRTDNDPAIALYESVGFVRLGLRKGYYQPLGADAYTMRRPPFGAVEEVAR</sequence>
<name>A0ABT1GZI2_9NOCA</name>
<dbReference type="Gene3D" id="3.40.630.30">
    <property type="match status" value="1"/>
</dbReference>
<dbReference type="Pfam" id="PF00583">
    <property type="entry name" value="Acetyltransf_1"/>
    <property type="match status" value="1"/>
</dbReference>
<comment type="similarity">
    <text evidence="1">Belongs to the acetyltransferase family. RimI subfamily.</text>
</comment>
<reference evidence="6 7" key="1">
    <citation type="submission" date="2022-06" db="EMBL/GenBank/DDBJ databases">
        <title>Genomic Encyclopedia of Archaeal and Bacterial Type Strains, Phase II (KMG-II): from individual species to whole genera.</title>
        <authorList>
            <person name="Goeker M."/>
        </authorList>
    </citation>
    <scope>NUCLEOTIDE SEQUENCE [LARGE SCALE GENOMIC DNA]</scope>
    <source>
        <strain evidence="6 7">DSM 45037</strain>
    </source>
</reference>
<feature type="domain" description="N-acetyltransferase" evidence="5">
    <location>
        <begin position="2"/>
        <end position="151"/>
    </location>
</feature>
<organism evidence="6 7">
    <name type="scientific">Williamsia serinedens</name>
    <dbReference type="NCBI Taxonomy" id="391736"/>
    <lineage>
        <taxon>Bacteria</taxon>
        <taxon>Bacillati</taxon>
        <taxon>Actinomycetota</taxon>
        <taxon>Actinomycetes</taxon>
        <taxon>Mycobacteriales</taxon>
        <taxon>Nocardiaceae</taxon>
        <taxon>Williamsia</taxon>
    </lineage>
</organism>
<keyword evidence="2" id="KW-0963">Cytoplasm</keyword>